<dbReference type="EMBL" id="GBXM01097203">
    <property type="protein sequence ID" value="JAH11374.1"/>
    <property type="molecule type" value="Transcribed_RNA"/>
</dbReference>
<protein>
    <submittedName>
        <fullName evidence="1">Uncharacterized protein</fullName>
    </submittedName>
</protein>
<accession>A0A0E9Q3R5</accession>
<reference evidence="1" key="1">
    <citation type="submission" date="2014-11" db="EMBL/GenBank/DDBJ databases">
        <authorList>
            <person name="Amaro Gonzalez C."/>
        </authorList>
    </citation>
    <scope>NUCLEOTIDE SEQUENCE</scope>
</reference>
<proteinExistence type="predicted"/>
<organism evidence="1">
    <name type="scientific">Anguilla anguilla</name>
    <name type="common">European freshwater eel</name>
    <name type="synonym">Muraena anguilla</name>
    <dbReference type="NCBI Taxonomy" id="7936"/>
    <lineage>
        <taxon>Eukaryota</taxon>
        <taxon>Metazoa</taxon>
        <taxon>Chordata</taxon>
        <taxon>Craniata</taxon>
        <taxon>Vertebrata</taxon>
        <taxon>Euteleostomi</taxon>
        <taxon>Actinopterygii</taxon>
        <taxon>Neopterygii</taxon>
        <taxon>Teleostei</taxon>
        <taxon>Anguilliformes</taxon>
        <taxon>Anguillidae</taxon>
        <taxon>Anguilla</taxon>
    </lineage>
</organism>
<name>A0A0E9Q3R5_ANGAN</name>
<sequence length="45" mass="4838">MLLFSASLSPLSIQFNSIQFNSIQFNSIQNALLAGHISVCVAKAL</sequence>
<evidence type="ECO:0000313" key="1">
    <source>
        <dbReference type="EMBL" id="JAH11374.1"/>
    </source>
</evidence>
<dbReference type="AlphaFoldDB" id="A0A0E9Q3R5"/>
<reference evidence="1" key="2">
    <citation type="journal article" date="2015" name="Fish Shellfish Immunol.">
        <title>Early steps in the European eel (Anguilla anguilla)-Vibrio vulnificus interaction in the gills: Role of the RtxA13 toxin.</title>
        <authorList>
            <person name="Callol A."/>
            <person name="Pajuelo D."/>
            <person name="Ebbesson L."/>
            <person name="Teles M."/>
            <person name="MacKenzie S."/>
            <person name="Amaro C."/>
        </authorList>
    </citation>
    <scope>NUCLEOTIDE SEQUENCE</scope>
</reference>